<protein>
    <recommendedName>
        <fullName evidence="3">WYL domain-containing protein</fullName>
    </recommendedName>
</protein>
<dbReference type="EMBL" id="LSTO01000001">
    <property type="protein sequence ID" value="OWW20493.1"/>
    <property type="molecule type" value="Genomic_DNA"/>
</dbReference>
<dbReference type="AlphaFoldDB" id="A0A254TIV2"/>
<reference evidence="1 2" key="1">
    <citation type="submission" date="2016-02" db="EMBL/GenBank/DDBJ databases">
        <authorList>
            <person name="Wen L."/>
            <person name="He K."/>
            <person name="Yang H."/>
        </authorList>
    </citation>
    <scope>NUCLEOTIDE SEQUENCE [LARGE SCALE GENOMIC DNA]</scope>
    <source>
        <strain evidence="1 2">TSA40</strain>
    </source>
</reference>
<proteinExistence type="predicted"/>
<sequence>MEWQFFHPVILFMNEVIVSAIRDRKILAMGERRVEPHAYGLDGVGKAHLLCYDVSAPAAEGRRGWAVLPVPAQMDVAVTAERFGRARMGYRRDDTGLCSVVEQV</sequence>
<accession>A0A254TIV2</accession>
<evidence type="ECO:0000313" key="2">
    <source>
        <dbReference type="Proteomes" id="UP000197535"/>
    </source>
</evidence>
<evidence type="ECO:0000313" key="1">
    <source>
        <dbReference type="EMBL" id="OWW20493.1"/>
    </source>
</evidence>
<keyword evidence="2" id="KW-1185">Reference proteome</keyword>
<dbReference type="RefSeq" id="WP_088707375.1">
    <property type="nucleotide sequence ID" value="NZ_LSTO01000001.1"/>
</dbReference>
<dbReference type="Proteomes" id="UP000197535">
    <property type="component" value="Unassembled WGS sequence"/>
</dbReference>
<organism evidence="1 2">
    <name type="scientific">Noviherbaspirillum denitrificans</name>
    <dbReference type="NCBI Taxonomy" id="1968433"/>
    <lineage>
        <taxon>Bacteria</taxon>
        <taxon>Pseudomonadati</taxon>
        <taxon>Pseudomonadota</taxon>
        <taxon>Betaproteobacteria</taxon>
        <taxon>Burkholderiales</taxon>
        <taxon>Oxalobacteraceae</taxon>
        <taxon>Noviherbaspirillum</taxon>
    </lineage>
</organism>
<comment type="caution">
    <text evidence="1">The sequence shown here is derived from an EMBL/GenBank/DDBJ whole genome shotgun (WGS) entry which is preliminary data.</text>
</comment>
<gene>
    <name evidence="1" type="ORF">AYR66_14360</name>
</gene>
<name>A0A254TIV2_9BURK</name>
<evidence type="ECO:0008006" key="3">
    <source>
        <dbReference type="Google" id="ProtNLM"/>
    </source>
</evidence>
<dbReference type="OrthoDB" id="1493123at2"/>